<sequence length="566" mass="63497">MNSVSSYAQLIVGDALLSNASVNTPTQRTRSRSRAKLVAPVLLDLHTQQEVKLKIAQHWFQPRKHPEIERIYKDEQVNRIWNNLSSIQNQRTLGVQVPYHQETNNDQQQLQQQQQVQDDAQVANFNNAAPQVCFSADVEIVKTREPIRALCIDQNNPSYLAYASGRLIREVNIQHSIKYRKRNPTLDRLHDEEAPTWEASLHRFDDMAARDDMLTSVQMGGAVLPSNAGFGLYDFLNMREEGSDSDSFHSESSVNQGTLNRIKNRLKMARKPSFTTASSASHFKSNSTINESPLKKKIAQQTSSDHNQSVHSLISHPYLPFYLSGGSDGAIHMFQFGSPQMIRTYREHGSAPITSLRFSHFGYKFGATDTSGQLTLWRFEANKESLQDFARLQCHSSHANGFTFMDSASLVATIGTSANNKNLFVWDLLMPSHDANVYGSAFVDEPSSVLYCSRYNVLLVGTRRGDVTAIDVRTKSVVKSFVAHSGSVLESMTLDMTQEFFLTGCSDGDVKIWDMRAMDQIQAFRQTHRGSQIFGMGSSGVTDMHVTGQFFYSGGADGRILRRTIL</sequence>
<dbReference type="SMART" id="SM00320">
    <property type="entry name" value="WD40"/>
    <property type="match status" value="5"/>
</dbReference>
<feature type="compositionally biased region" description="Polar residues" evidence="2">
    <location>
        <begin position="299"/>
        <end position="309"/>
    </location>
</feature>
<evidence type="ECO:0000313" key="3">
    <source>
        <dbReference type="EMBL" id="KAL0477451.1"/>
    </source>
</evidence>
<keyword evidence="1" id="KW-0853">WD repeat</keyword>
<dbReference type="SUPFAM" id="SSF50978">
    <property type="entry name" value="WD40 repeat-like"/>
    <property type="match status" value="1"/>
</dbReference>
<evidence type="ECO:0000313" key="4">
    <source>
        <dbReference type="Proteomes" id="UP001431209"/>
    </source>
</evidence>
<reference evidence="3 4" key="1">
    <citation type="submission" date="2024-03" db="EMBL/GenBank/DDBJ databases">
        <title>The Acrasis kona genome and developmental transcriptomes reveal deep origins of eukaryotic multicellular pathways.</title>
        <authorList>
            <person name="Sheikh S."/>
            <person name="Fu C.-J."/>
            <person name="Brown M.W."/>
            <person name="Baldauf S.L."/>
        </authorList>
    </citation>
    <scope>NUCLEOTIDE SEQUENCE [LARGE SCALE GENOMIC DNA]</scope>
    <source>
        <strain evidence="3 4">ATCC MYA-3509</strain>
    </source>
</reference>
<dbReference type="Pfam" id="PF00400">
    <property type="entry name" value="WD40"/>
    <property type="match status" value="1"/>
</dbReference>
<feature type="compositionally biased region" description="Polar residues" evidence="2">
    <location>
        <begin position="274"/>
        <end position="291"/>
    </location>
</feature>
<evidence type="ECO:0000256" key="1">
    <source>
        <dbReference type="PROSITE-ProRule" id="PRU00221"/>
    </source>
</evidence>
<dbReference type="PANTHER" id="PTHR13950:SF9">
    <property type="entry name" value="RABCONNECTIN-3A"/>
    <property type="match status" value="1"/>
</dbReference>
<proteinExistence type="predicted"/>
<dbReference type="InterPro" id="IPR052208">
    <property type="entry name" value="DmX-like/RAVE_component"/>
</dbReference>
<comment type="caution">
    <text evidence="3">The sequence shown here is derived from an EMBL/GenBank/DDBJ whole genome shotgun (WGS) entry which is preliminary data.</text>
</comment>
<dbReference type="GO" id="GO:0007035">
    <property type="term" value="P:vacuolar acidification"/>
    <property type="evidence" value="ECO:0007669"/>
    <property type="project" value="TreeGrafter"/>
</dbReference>
<dbReference type="AlphaFoldDB" id="A0AAW2YKK0"/>
<accession>A0AAW2YKK0</accession>
<organism evidence="3 4">
    <name type="scientific">Acrasis kona</name>
    <dbReference type="NCBI Taxonomy" id="1008807"/>
    <lineage>
        <taxon>Eukaryota</taxon>
        <taxon>Discoba</taxon>
        <taxon>Heterolobosea</taxon>
        <taxon>Tetramitia</taxon>
        <taxon>Eutetramitia</taxon>
        <taxon>Acrasidae</taxon>
        <taxon>Acrasis</taxon>
    </lineage>
</organism>
<evidence type="ECO:0000256" key="2">
    <source>
        <dbReference type="SAM" id="MobiDB-lite"/>
    </source>
</evidence>
<protein>
    <recommendedName>
        <fullName evidence="5">Guanine nucleotide-binding protein subunit beta-like protein</fullName>
    </recommendedName>
</protein>
<dbReference type="InterPro" id="IPR015943">
    <property type="entry name" value="WD40/YVTN_repeat-like_dom_sf"/>
</dbReference>
<dbReference type="InterPro" id="IPR001680">
    <property type="entry name" value="WD40_rpt"/>
</dbReference>
<dbReference type="PROSITE" id="PS50082">
    <property type="entry name" value="WD_REPEATS_2"/>
    <property type="match status" value="1"/>
</dbReference>
<keyword evidence="4" id="KW-1185">Reference proteome</keyword>
<feature type="repeat" description="WD" evidence="1">
    <location>
        <begin position="482"/>
        <end position="523"/>
    </location>
</feature>
<name>A0AAW2YKK0_9EUKA</name>
<dbReference type="EMBL" id="JAOPGA020000178">
    <property type="protein sequence ID" value="KAL0477451.1"/>
    <property type="molecule type" value="Genomic_DNA"/>
</dbReference>
<dbReference type="Gene3D" id="2.130.10.10">
    <property type="entry name" value="YVTN repeat-like/Quinoprotein amine dehydrogenase"/>
    <property type="match status" value="2"/>
</dbReference>
<dbReference type="GO" id="GO:0043291">
    <property type="term" value="C:RAVE complex"/>
    <property type="evidence" value="ECO:0007669"/>
    <property type="project" value="TreeGrafter"/>
</dbReference>
<evidence type="ECO:0008006" key="5">
    <source>
        <dbReference type="Google" id="ProtNLM"/>
    </source>
</evidence>
<dbReference type="InterPro" id="IPR036322">
    <property type="entry name" value="WD40_repeat_dom_sf"/>
</dbReference>
<dbReference type="Proteomes" id="UP001431209">
    <property type="component" value="Unassembled WGS sequence"/>
</dbReference>
<feature type="region of interest" description="Disordered" evidence="2">
    <location>
        <begin position="274"/>
        <end position="309"/>
    </location>
</feature>
<dbReference type="PANTHER" id="PTHR13950">
    <property type="entry name" value="RABCONNECTIN-RELATED"/>
    <property type="match status" value="1"/>
</dbReference>
<gene>
    <name evidence="3" type="ORF">AKO1_005697</name>
</gene>